<dbReference type="AlphaFoldDB" id="A0A1H4BPS6"/>
<evidence type="ECO:0000313" key="2">
    <source>
        <dbReference type="Proteomes" id="UP000199394"/>
    </source>
</evidence>
<organism evidence="1 2">
    <name type="scientific">Eubacterium aggregans</name>
    <dbReference type="NCBI Taxonomy" id="81409"/>
    <lineage>
        <taxon>Bacteria</taxon>
        <taxon>Bacillati</taxon>
        <taxon>Bacillota</taxon>
        <taxon>Clostridia</taxon>
        <taxon>Eubacteriales</taxon>
        <taxon>Eubacteriaceae</taxon>
        <taxon>Eubacterium</taxon>
    </lineage>
</organism>
<dbReference type="STRING" id="81409.SAMN04515656_11229"/>
<evidence type="ECO:0000313" key="1">
    <source>
        <dbReference type="EMBL" id="SEA50133.1"/>
    </source>
</evidence>
<dbReference type="Proteomes" id="UP000199394">
    <property type="component" value="Unassembled WGS sequence"/>
</dbReference>
<keyword evidence="2" id="KW-1185">Reference proteome</keyword>
<dbReference type="RefSeq" id="WP_090307432.1">
    <property type="nucleotide sequence ID" value="NZ_FNRK01000012.1"/>
</dbReference>
<proteinExistence type="predicted"/>
<protein>
    <submittedName>
        <fullName evidence="1">Uncharacterized protein</fullName>
    </submittedName>
</protein>
<sequence>MEARVNSTQEAHKDWAAMKDNLEKLERQDLEMVMQTVAMLAQRQAFMECYHGNAEKPVA</sequence>
<name>A0A1H4BPS6_9FIRM</name>
<accession>A0A1H4BPS6</accession>
<gene>
    <name evidence="1" type="ORF">SAMN04515656_11229</name>
</gene>
<reference evidence="1 2" key="1">
    <citation type="submission" date="2016-10" db="EMBL/GenBank/DDBJ databases">
        <authorList>
            <person name="de Groot N.N."/>
        </authorList>
    </citation>
    <scope>NUCLEOTIDE SEQUENCE [LARGE SCALE GENOMIC DNA]</scope>
    <source>
        <strain evidence="1 2">SR12</strain>
    </source>
</reference>
<dbReference type="EMBL" id="FNRK01000012">
    <property type="protein sequence ID" value="SEA50133.1"/>
    <property type="molecule type" value="Genomic_DNA"/>
</dbReference>